<accession>A0A6C0KDX2</accession>
<dbReference type="AlphaFoldDB" id="A0A6C0KDX2"/>
<evidence type="ECO:0000256" key="1">
    <source>
        <dbReference type="SAM" id="Coils"/>
    </source>
</evidence>
<feature type="coiled-coil region" evidence="1">
    <location>
        <begin position="43"/>
        <end position="105"/>
    </location>
</feature>
<reference evidence="2" key="1">
    <citation type="journal article" date="2020" name="Nature">
        <title>Giant virus diversity and host interactions through global metagenomics.</title>
        <authorList>
            <person name="Schulz F."/>
            <person name="Roux S."/>
            <person name="Paez-Espino D."/>
            <person name="Jungbluth S."/>
            <person name="Walsh D.A."/>
            <person name="Denef V.J."/>
            <person name="McMahon K.D."/>
            <person name="Konstantinidis K.T."/>
            <person name="Eloe-Fadrosh E.A."/>
            <person name="Kyrpides N.C."/>
            <person name="Woyke T."/>
        </authorList>
    </citation>
    <scope>NUCLEOTIDE SEQUENCE</scope>
    <source>
        <strain evidence="2">GVMAG-S-1102113-118</strain>
    </source>
</reference>
<proteinExistence type="predicted"/>
<evidence type="ECO:0000313" key="2">
    <source>
        <dbReference type="EMBL" id="QHU14424.1"/>
    </source>
</evidence>
<name>A0A6C0KDX2_9ZZZZ</name>
<organism evidence="2">
    <name type="scientific">viral metagenome</name>
    <dbReference type="NCBI Taxonomy" id="1070528"/>
    <lineage>
        <taxon>unclassified sequences</taxon>
        <taxon>metagenomes</taxon>
        <taxon>organismal metagenomes</taxon>
    </lineage>
</organism>
<protein>
    <submittedName>
        <fullName evidence="2">Uncharacterized protein</fullName>
    </submittedName>
</protein>
<sequence length="203" mass="23455">MARKSRSSGLNKTLMALVAAAVLIGLGYAIRYFHKGKSLEAAYQELLKKDKECQEQMEKLLAEGEVEGYYPSSLEGRVDKRLEKLAKLRKEKKTLEKTMKFIRWTQVTVFSIGDHLNKAPEVHAKYYTCANWIQLHGNLDYTTYGFGRVIEDHGIKRHGLFVLVKNSFDNLRTRMETMFPDCEFKSLADPNFENDVWRSSDFS</sequence>
<dbReference type="EMBL" id="MN740840">
    <property type="protein sequence ID" value="QHU14424.1"/>
    <property type="molecule type" value="Genomic_DNA"/>
</dbReference>
<keyword evidence="1" id="KW-0175">Coiled coil</keyword>